<dbReference type="InterPro" id="IPR002347">
    <property type="entry name" value="SDR_fam"/>
</dbReference>
<dbReference type="GO" id="GO:0016020">
    <property type="term" value="C:membrane"/>
    <property type="evidence" value="ECO:0007669"/>
    <property type="project" value="TreeGrafter"/>
</dbReference>
<organism evidence="4 5">
    <name type="scientific">Labedella gwakjiensis</name>
    <dbReference type="NCBI Taxonomy" id="390269"/>
    <lineage>
        <taxon>Bacteria</taxon>
        <taxon>Bacillati</taxon>
        <taxon>Actinomycetota</taxon>
        <taxon>Actinomycetes</taxon>
        <taxon>Micrococcales</taxon>
        <taxon>Microbacteriaceae</taxon>
        <taxon>Labedella</taxon>
    </lineage>
</organism>
<comment type="caution">
    <text evidence="4">The sequence shown here is derived from an EMBL/GenBank/DDBJ whole genome shotgun (WGS) entry which is preliminary data.</text>
</comment>
<dbReference type="SUPFAM" id="SSF51735">
    <property type="entry name" value="NAD(P)-binding Rossmann-fold domains"/>
    <property type="match status" value="1"/>
</dbReference>
<gene>
    <name evidence="4" type="ORF">CLV49_2943</name>
</gene>
<evidence type="ECO:0000256" key="1">
    <source>
        <dbReference type="ARBA" id="ARBA00006484"/>
    </source>
</evidence>
<dbReference type="PANTHER" id="PTHR44196">
    <property type="entry name" value="DEHYDROGENASE/REDUCTASE SDR FAMILY MEMBER 7B"/>
    <property type="match status" value="1"/>
</dbReference>
<dbReference type="InterPro" id="IPR036291">
    <property type="entry name" value="NAD(P)-bd_dom_sf"/>
</dbReference>
<evidence type="ECO:0000256" key="3">
    <source>
        <dbReference type="RuleBase" id="RU000363"/>
    </source>
</evidence>
<dbReference type="PIRSF" id="PIRSF000126">
    <property type="entry name" value="11-beta-HSD1"/>
    <property type="match status" value="1"/>
</dbReference>
<dbReference type="GO" id="GO:0016491">
    <property type="term" value="F:oxidoreductase activity"/>
    <property type="evidence" value="ECO:0007669"/>
    <property type="project" value="UniProtKB-KW"/>
</dbReference>
<dbReference type="CDD" id="cd05233">
    <property type="entry name" value="SDR_c"/>
    <property type="match status" value="1"/>
</dbReference>
<evidence type="ECO:0000313" key="4">
    <source>
        <dbReference type="EMBL" id="PSL39309.1"/>
    </source>
</evidence>
<accession>A0A2P8GZB2</accession>
<dbReference type="PANTHER" id="PTHR44196:SF2">
    <property type="entry name" value="SHORT-CHAIN DEHYDROGENASE-RELATED"/>
    <property type="match status" value="1"/>
</dbReference>
<evidence type="ECO:0000313" key="5">
    <source>
        <dbReference type="Proteomes" id="UP000241203"/>
    </source>
</evidence>
<dbReference type="PRINTS" id="PR00080">
    <property type="entry name" value="SDRFAMILY"/>
</dbReference>
<keyword evidence="2" id="KW-0560">Oxidoreductase</keyword>
<dbReference type="PRINTS" id="PR00081">
    <property type="entry name" value="GDHRDH"/>
</dbReference>
<reference evidence="4 5" key="1">
    <citation type="submission" date="2018-03" db="EMBL/GenBank/DDBJ databases">
        <title>Genomic Encyclopedia of Archaeal and Bacterial Type Strains, Phase II (KMG-II): from individual species to whole genera.</title>
        <authorList>
            <person name="Goeker M."/>
        </authorList>
    </citation>
    <scope>NUCLEOTIDE SEQUENCE [LARGE SCALE GENOMIC DNA]</scope>
    <source>
        <strain evidence="4 5">DSM 21548</strain>
    </source>
</reference>
<evidence type="ECO:0008006" key="6">
    <source>
        <dbReference type="Google" id="ProtNLM"/>
    </source>
</evidence>
<dbReference type="Proteomes" id="UP000241203">
    <property type="component" value="Unassembled WGS sequence"/>
</dbReference>
<dbReference type="AlphaFoldDB" id="A0A2P8GZB2"/>
<proteinExistence type="inferred from homology"/>
<dbReference type="Gene3D" id="3.40.50.720">
    <property type="entry name" value="NAD(P)-binding Rossmann-like Domain"/>
    <property type="match status" value="1"/>
</dbReference>
<comment type="similarity">
    <text evidence="1 3">Belongs to the short-chain dehydrogenases/reductases (SDR) family.</text>
</comment>
<name>A0A2P8GZB2_9MICO</name>
<protein>
    <recommendedName>
        <fullName evidence="6">Short-subunit dehydrogenase</fullName>
    </recommendedName>
</protein>
<dbReference type="Pfam" id="PF00106">
    <property type="entry name" value="adh_short"/>
    <property type="match status" value="1"/>
</dbReference>
<evidence type="ECO:0000256" key="2">
    <source>
        <dbReference type="ARBA" id="ARBA00023002"/>
    </source>
</evidence>
<dbReference type="EMBL" id="PYAU01000001">
    <property type="protein sequence ID" value="PSL39309.1"/>
    <property type="molecule type" value="Genomic_DNA"/>
</dbReference>
<sequence>MPMPIALITGGTSGIGAAFASALASRGTDLVLVARDADRLATAAADLSSRFGVEVETVAADLADREDVGRVAAVLERAERPIDMLVNNAGFGVHDALLAEDTTLHERALDVMVRAVLVLGGAAGRAMSARGSGYIVNTSSTAGFITMGAYSAVKAWVTTYSEGLAVELAGTGVGVTALCPGWVRTEFHERAGIRASSIPSFLWIDADALVAECLRDVARGRVISIPSVRFRVLMWLARHAPRGAIRWVSGRISSSRRH</sequence>